<feature type="transmembrane region" description="Helical" evidence="2">
    <location>
        <begin position="12"/>
        <end position="34"/>
    </location>
</feature>
<name>A0AAD7BKR0_MYCRO</name>
<protein>
    <submittedName>
        <fullName evidence="3">Uncharacterized protein</fullName>
    </submittedName>
</protein>
<organism evidence="3 4">
    <name type="scientific">Mycena rosella</name>
    <name type="common">Pink bonnet</name>
    <name type="synonym">Agaricus rosellus</name>
    <dbReference type="NCBI Taxonomy" id="1033263"/>
    <lineage>
        <taxon>Eukaryota</taxon>
        <taxon>Fungi</taxon>
        <taxon>Dikarya</taxon>
        <taxon>Basidiomycota</taxon>
        <taxon>Agaricomycotina</taxon>
        <taxon>Agaricomycetes</taxon>
        <taxon>Agaricomycetidae</taxon>
        <taxon>Agaricales</taxon>
        <taxon>Marasmiineae</taxon>
        <taxon>Mycenaceae</taxon>
        <taxon>Mycena</taxon>
    </lineage>
</organism>
<reference evidence="3" key="1">
    <citation type="submission" date="2023-03" db="EMBL/GenBank/DDBJ databases">
        <title>Massive genome expansion in bonnet fungi (Mycena s.s.) driven by repeated elements and novel gene families across ecological guilds.</title>
        <authorList>
            <consortium name="Lawrence Berkeley National Laboratory"/>
            <person name="Harder C.B."/>
            <person name="Miyauchi S."/>
            <person name="Viragh M."/>
            <person name="Kuo A."/>
            <person name="Thoen E."/>
            <person name="Andreopoulos B."/>
            <person name="Lu D."/>
            <person name="Skrede I."/>
            <person name="Drula E."/>
            <person name="Henrissat B."/>
            <person name="Morin E."/>
            <person name="Kohler A."/>
            <person name="Barry K."/>
            <person name="LaButti K."/>
            <person name="Morin E."/>
            <person name="Salamov A."/>
            <person name="Lipzen A."/>
            <person name="Mereny Z."/>
            <person name="Hegedus B."/>
            <person name="Baldrian P."/>
            <person name="Stursova M."/>
            <person name="Weitz H."/>
            <person name="Taylor A."/>
            <person name="Grigoriev I.V."/>
            <person name="Nagy L.G."/>
            <person name="Martin F."/>
            <person name="Kauserud H."/>
        </authorList>
    </citation>
    <scope>NUCLEOTIDE SEQUENCE</scope>
    <source>
        <strain evidence="3">CBHHK067</strain>
    </source>
</reference>
<dbReference type="Proteomes" id="UP001221757">
    <property type="component" value="Unassembled WGS sequence"/>
</dbReference>
<proteinExistence type="predicted"/>
<evidence type="ECO:0000256" key="1">
    <source>
        <dbReference type="SAM" id="MobiDB-lite"/>
    </source>
</evidence>
<keyword evidence="2" id="KW-1133">Transmembrane helix</keyword>
<evidence type="ECO:0000313" key="4">
    <source>
        <dbReference type="Proteomes" id="UP001221757"/>
    </source>
</evidence>
<keyword evidence="4" id="KW-1185">Reference proteome</keyword>
<feature type="transmembrane region" description="Helical" evidence="2">
    <location>
        <begin position="74"/>
        <end position="102"/>
    </location>
</feature>
<dbReference type="AlphaFoldDB" id="A0AAD7BKR0"/>
<gene>
    <name evidence="3" type="ORF">B0H17DRAFT_1340451</name>
</gene>
<feature type="region of interest" description="Disordered" evidence="1">
    <location>
        <begin position="107"/>
        <end position="126"/>
    </location>
</feature>
<feature type="compositionally biased region" description="Basic and acidic residues" evidence="1">
    <location>
        <begin position="111"/>
        <end position="126"/>
    </location>
</feature>
<keyword evidence="2" id="KW-0812">Transmembrane</keyword>
<keyword evidence="2" id="KW-0472">Membrane</keyword>
<evidence type="ECO:0000256" key="2">
    <source>
        <dbReference type="SAM" id="Phobius"/>
    </source>
</evidence>
<comment type="caution">
    <text evidence="3">The sequence shown here is derived from an EMBL/GenBank/DDBJ whole genome shotgun (WGS) entry which is preliminary data.</text>
</comment>
<accession>A0AAD7BKR0</accession>
<dbReference type="EMBL" id="JARKIE010000627">
    <property type="protein sequence ID" value="KAJ7624005.1"/>
    <property type="molecule type" value="Genomic_DNA"/>
</dbReference>
<evidence type="ECO:0000313" key="3">
    <source>
        <dbReference type="EMBL" id="KAJ7624005.1"/>
    </source>
</evidence>
<sequence length="155" mass="17321">MTISVRQFLQEFAICASLLFTILLGVIHAVLYLAQMFFLSGLPPLTLTARFLAQLPSTPGRTIQLSHIAELSTYLFIVFKVTISCTILVFAFRELIAIGGCYMGWSGSRKKQGDAEKGDHKQKQRWRPDEKKMARLTFGCLAPILEVNETLVGLP</sequence>